<evidence type="ECO:0000256" key="3">
    <source>
        <dbReference type="ARBA" id="ARBA00022670"/>
    </source>
</evidence>
<dbReference type="InterPro" id="IPR019127">
    <property type="entry name" value="Exosortase"/>
</dbReference>
<protein>
    <recommendedName>
        <fullName evidence="11">Exosortase/archaeosortase family protein</fullName>
    </recommendedName>
</protein>
<sequence>MTARDYPIIAALLILALFIWIHDLSWMMQPADTLPILLAIPCMFWLGSPWKFLPGAFRVPTGGLAVTTGAFIIGIVTGWMFLLAISWTVLLWSWLSIRIEPADRRRIAKLLILPMMAFPWLLLDAQAVGWWFRLSGSWAAGEFFSLTGFHVVQDGTRLLIQGLPVEVTAACSGMHSLQSMLIAGSALAYIILGHHPIYWLNLPLLVVISWIANTVRIVAIALAALAVSPEFAAGLFHEWGGWGVLILMFGLCWAIFTLQRTLLNNKTAQA</sequence>
<evidence type="ECO:0000313" key="9">
    <source>
        <dbReference type="EMBL" id="KZK73919.1"/>
    </source>
</evidence>
<keyword evidence="7 8" id="KW-0472">Membrane</keyword>
<evidence type="ECO:0000256" key="6">
    <source>
        <dbReference type="ARBA" id="ARBA00022989"/>
    </source>
</evidence>
<dbReference type="Pfam" id="PF09721">
    <property type="entry name" value="Exosortase_EpsH"/>
    <property type="match status" value="1"/>
</dbReference>
<evidence type="ECO:0000256" key="1">
    <source>
        <dbReference type="ARBA" id="ARBA00004651"/>
    </source>
</evidence>
<keyword evidence="4 8" id="KW-0812">Transmembrane</keyword>
<keyword evidence="6 8" id="KW-1133">Transmembrane helix</keyword>
<dbReference type="NCBIfam" id="TIGR04178">
    <property type="entry name" value="exo_archaeo"/>
    <property type="match status" value="1"/>
</dbReference>
<proteinExistence type="predicted"/>
<dbReference type="EMBL" id="LVWG01000032">
    <property type="protein sequence ID" value="KZK73919.1"/>
    <property type="molecule type" value="Genomic_DNA"/>
</dbReference>
<comment type="caution">
    <text evidence="9">The sequence shown here is derived from an EMBL/GenBank/DDBJ whole genome shotgun (WGS) entry which is preliminary data.</text>
</comment>
<keyword evidence="2" id="KW-1003">Cell membrane</keyword>
<evidence type="ECO:0000256" key="2">
    <source>
        <dbReference type="ARBA" id="ARBA00022475"/>
    </source>
</evidence>
<evidence type="ECO:0000256" key="8">
    <source>
        <dbReference type="SAM" id="Phobius"/>
    </source>
</evidence>
<dbReference type="InterPro" id="IPR026392">
    <property type="entry name" value="Exo/Archaeosortase_dom"/>
</dbReference>
<dbReference type="GO" id="GO:0008233">
    <property type="term" value="F:peptidase activity"/>
    <property type="evidence" value="ECO:0007669"/>
    <property type="project" value="UniProtKB-KW"/>
</dbReference>
<dbReference type="AlphaFoldDB" id="A0A165LEC2"/>
<feature type="transmembrane region" description="Helical" evidence="8">
    <location>
        <begin position="173"/>
        <end position="192"/>
    </location>
</feature>
<evidence type="ECO:0008006" key="11">
    <source>
        <dbReference type="Google" id="ProtNLM"/>
    </source>
</evidence>
<dbReference type="GO" id="GO:0005886">
    <property type="term" value="C:plasma membrane"/>
    <property type="evidence" value="ECO:0007669"/>
    <property type="project" value="UniProtKB-SubCell"/>
</dbReference>
<reference evidence="9 10" key="1">
    <citation type="submission" date="2016-03" db="EMBL/GenBank/DDBJ databases">
        <title>Speciation and ecological success in dimly lit waters: horizontal gene transfer in a green sulfur bacteria bloom unveiled by metagenomic assembly.</title>
        <authorList>
            <person name="Llorens-Mares T."/>
            <person name="Liu Z."/>
            <person name="Allen L.Z."/>
            <person name="Rusch D.B."/>
            <person name="Craig M.T."/>
            <person name="Dupont C.L."/>
            <person name="Bryant D.A."/>
            <person name="Casamayor E.O."/>
        </authorList>
    </citation>
    <scope>NUCLEOTIDE SEQUENCE [LARGE SCALE GENOMIC DNA]</scope>
    <source>
        <strain evidence="9">CIII</strain>
    </source>
</reference>
<dbReference type="Proteomes" id="UP000076481">
    <property type="component" value="Unassembled WGS sequence"/>
</dbReference>
<evidence type="ECO:0000313" key="10">
    <source>
        <dbReference type="Proteomes" id="UP000076481"/>
    </source>
</evidence>
<evidence type="ECO:0000256" key="4">
    <source>
        <dbReference type="ARBA" id="ARBA00022692"/>
    </source>
</evidence>
<accession>A0A165LEC2</accession>
<dbReference type="GO" id="GO:0006508">
    <property type="term" value="P:proteolysis"/>
    <property type="evidence" value="ECO:0007669"/>
    <property type="project" value="UniProtKB-KW"/>
</dbReference>
<keyword evidence="3" id="KW-0645">Protease</keyword>
<feature type="transmembrane region" description="Helical" evidence="8">
    <location>
        <begin position="70"/>
        <end position="95"/>
    </location>
</feature>
<feature type="transmembrane region" description="Helical" evidence="8">
    <location>
        <begin position="6"/>
        <end position="22"/>
    </location>
</feature>
<organism evidence="9 10">
    <name type="scientific">Pelodictyon luteolum</name>
    <dbReference type="NCBI Taxonomy" id="1100"/>
    <lineage>
        <taxon>Bacteria</taxon>
        <taxon>Pseudomonadati</taxon>
        <taxon>Chlorobiota</taxon>
        <taxon>Chlorobiia</taxon>
        <taxon>Chlorobiales</taxon>
        <taxon>Chlorobiaceae</taxon>
        <taxon>Chlorobium/Pelodictyon group</taxon>
        <taxon>Pelodictyon</taxon>
    </lineage>
</organism>
<name>A0A165LEC2_PELLU</name>
<feature type="transmembrane region" description="Helical" evidence="8">
    <location>
        <begin position="107"/>
        <end position="132"/>
    </location>
</feature>
<gene>
    <name evidence="9" type="ORF">A3K90_06740</name>
</gene>
<dbReference type="RefSeq" id="WP_303681726.1">
    <property type="nucleotide sequence ID" value="NZ_LVWG01000032.1"/>
</dbReference>
<evidence type="ECO:0000256" key="7">
    <source>
        <dbReference type="ARBA" id="ARBA00023136"/>
    </source>
</evidence>
<comment type="subcellular location">
    <subcellularLocation>
        <location evidence="1">Cell membrane</location>
        <topology evidence="1">Multi-pass membrane protein</topology>
    </subcellularLocation>
</comment>
<feature type="transmembrane region" description="Helical" evidence="8">
    <location>
        <begin position="204"/>
        <end position="227"/>
    </location>
</feature>
<keyword evidence="5" id="KW-0378">Hydrolase</keyword>
<feature type="transmembrane region" description="Helical" evidence="8">
    <location>
        <begin position="239"/>
        <end position="258"/>
    </location>
</feature>
<evidence type="ECO:0000256" key="5">
    <source>
        <dbReference type="ARBA" id="ARBA00022801"/>
    </source>
</evidence>